<comment type="caution">
    <text evidence="2">The sequence shown here is derived from an EMBL/GenBank/DDBJ whole genome shotgun (WGS) entry which is preliminary data.</text>
</comment>
<dbReference type="EMBL" id="JAPZBQ010000002">
    <property type="protein sequence ID" value="KAJ5345657.1"/>
    <property type="molecule type" value="Genomic_DNA"/>
</dbReference>
<reference evidence="2" key="2">
    <citation type="journal article" date="2023" name="IMA Fungus">
        <title>Comparative genomic study of the Penicillium genus elucidates a diverse pangenome and 15 lateral gene transfer events.</title>
        <authorList>
            <person name="Petersen C."/>
            <person name="Sorensen T."/>
            <person name="Nielsen M.R."/>
            <person name="Sondergaard T.E."/>
            <person name="Sorensen J.L."/>
            <person name="Fitzpatrick D.A."/>
            <person name="Frisvad J.C."/>
            <person name="Nielsen K.L."/>
        </authorList>
    </citation>
    <scope>NUCLEOTIDE SEQUENCE</scope>
    <source>
        <strain evidence="2">IBT 35673</strain>
    </source>
</reference>
<protein>
    <submittedName>
        <fullName evidence="2">Uncharacterized protein</fullName>
    </submittedName>
</protein>
<dbReference type="AlphaFoldDB" id="A0A9W9QZV7"/>
<accession>A0A9W9QZV7</accession>
<name>A0A9W9QZV7_PENBR</name>
<evidence type="ECO:0000256" key="1">
    <source>
        <dbReference type="SAM" id="MobiDB-lite"/>
    </source>
</evidence>
<sequence length="94" mass="10351">MDKSPSGPGQQTHPIPTFVGEPYDGNPAIEILRGDQGVLELLWLIEQELGMLRESLLVSDGSNAALAEANQIRSTIRGYLSRVRTLLQNLDHQI</sequence>
<reference evidence="2" key="1">
    <citation type="submission" date="2022-12" db="EMBL/GenBank/DDBJ databases">
        <authorList>
            <person name="Petersen C."/>
        </authorList>
    </citation>
    <scope>NUCLEOTIDE SEQUENCE</scope>
    <source>
        <strain evidence="2">IBT 35673</strain>
    </source>
</reference>
<feature type="region of interest" description="Disordered" evidence="1">
    <location>
        <begin position="1"/>
        <end position="20"/>
    </location>
</feature>
<gene>
    <name evidence="2" type="ORF">N7452_003661</name>
</gene>
<organism evidence="2 3">
    <name type="scientific">Penicillium brevicompactum</name>
    <dbReference type="NCBI Taxonomy" id="5074"/>
    <lineage>
        <taxon>Eukaryota</taxon>
        <taxon>Fungi</taxon>
        <taxon>Dikarya</taxon>
        <taxon>Ascomycota</taxon>
        <taxon>Pezizomycotina</taxon>
        <taxon>Eurotiomycetes</taxon>
        <taxon>Eurotiomycetidae</taxon>
        <taxon>Eurotiales</taxon>
        <taxon>Aspergillaceae</taxon>
        <taxon>Penicillium</taxon>
    </lineage>
</organism>
<evidence type="ECO:0000313" key="3">
    <source>
        <dbReference type="Proteomes" id="UP001147695"/>
    </source>
</evidence>
<evidence type="ECO:0000313" key="2">
    <source>
        <dbReference type="EMBL" id="KAJ5345657.1"/>
    </source>
</evidence>
<proteinExistence type="predicted"/>
<dbReference type="Proteomes" id="UP001147695">
    <property type="component" value="Unassembled WGS sequence"/>
</dbReference>